<organism evidence="3 4">
    <name type="scientific">Plectonema radiosum NIES-515</name>
    <dbReference type="NCBI Taxonomy" id="2986073"/>
    <lineage>
        <taxon>Bacteria</taxon>
        <taxon>Bacillati</taxon>
        <taxon>Cyanobacteriota</taxon>
        <taxon>Cyanophyceae</taxon>
        <taxon>Oscillatoriophycideae</taxon>
        <taxon>Oscillatoriales</taxon>
        <taxon>Microcoleaceae</taxon>
        <taxon>Plectonema</taxon>
    </lineage>
</organism>
<dbReference type="EMBL" id="JAOWRF010000276">
    <property type="protein sequence ID" value="MCV3215600.1"/>
    <property type="molecule type" value="Genomic_DNA"/>
</dbReference>
<dbReference type="Proteomes" id="UP001526143">
    <property type="component" value="Unassembled WGS sequence"/>
</dbReference>
<dbReference type="SMART" id="SM00942">
    <property type="entry name" value="PriCT_1"/>
    <property type="match status" value="1"/>
</dbReference>
<keyword evidence="4" id="KW-1185">Reference proteome</keyword>
<accession>A0ABT3B2K2</accession>
<evidence type="ECO:0000259" key="2">
    <source>
        <dbReference type="SMART" id="SM00942"/>
    </source>
</evidence>
<dbReference type="Pfam" id="PF13148">
    <property type="entry name" value="DUF3987"/>
    <property type="match status" value="1"/>
</dbReference>
<dbReference type="InterPro" id="IPR025048">
    <property type="entry name" value="DUF3987"/>
</dbReference>
<feature type="region of interest" description="Disordered" evidence="1">
    <location>
        <begin position="364"/>
        <end position="397"/>
    </location>
</feature>
<feature type="region of interest" description="Disordered" evidence="1">
    <location>
        <begin position="577"/>
        <end position="598"/>
    </location>
</feature>
<feature type="compositionally biased region" description="Polar residues" evidence="1">
    <location>
        <begin position="364"/>
        <end position="373"/>
    </location>
</feature>
<evidence type="ECO:0000256" key="1">
    <source>
        <dbReference type="SAM" id="MobiDB-lite"/>
    </source>
</evidence>
<dbReference type="Gene3D" id="3.30.70.1790">
    <property type="entry name" value="RepB DNA-primase, N-terminal domain"/>
    <property type="match status" value="1"/>
</dbReference>
<comment type="caution">
    <text evidence="3">The sequence shown here is derived from an EMBL/GenBank/DDBJ whole genome shotgun (WGS) entry which is preliminary data.</text>
</comment>
<dbReference type="InterPro" id="IPR014820">
    <property type="entry name" value="PriCT_1"/>
</dbReference>
<proteinExistence type="predicted"/>
<evidence type="ECO:0000313" key="4">
    <source>
        <dbReference type="Proteomes" id="UP001526143"/>
    </source>
</evidence>
<sequence length="1207" mass="134715">MTTQFPSFEIDTSQAIKQLELLGYQRGDAVYVRAFLPKEDPRFAPGTARKADKINFKQILQWQQQGYGVYFVINGGGHKDENVQLCRAVFIEHDDLEIELQRDLWQTLSLPEPTFQVQTRKSVHSYWVFEKPISVEDWKQLQTDLLTYTNADPAIKNPSRVMRLAGAWHIKPGEKPLRCDIISQSGLKYTYEQLRSSVPAQQQPELVQEKREAMRSAERNLLADAERSRSHFELTAHQQQYTRYEDISVPVPVAVPLEVCLSKESRALLNFGVNEGGRNTNGAKLARDLIGTANHFTSIGQQFDGDPQQLLQDYADRCTPPLPAKEVDSIWKSAEKDHPGPSCTPEGVETCIKAWYWNTHIKPNQNSSASSGNPGFDNVYSVGNKQPISDNTQRESPRETLRERILEILSRHDSESMRAIALMDLANLVKLPYRQIEQLAKILTDEVDLDFDTLVATQKLSSLLKTCPQQLDLTRLLEPQFARLLIDTANAMPTAPEFLFTTLLATAASQIGSAARIVVKPSANYTQPMVMWTSIVADSGSVKTPAQRVIIDPLVELETSAFERYQIEAAEYRKLQAAHKGKKQDDSDDQSLNVPRRQRYVTKDSTLETLQRIHGENPRGVLYYRDELVGLFKTRNQYRGGLGADEEQELDQFNGSAIIYDRSEKSVCLPKSAISRTGSIQWEVLSAIMGDHNDYNGSFARWLFCAAKSPKRYLRLVGENSAPHTGISQALRQLYIKLALVPEKDYFLSTDAAMLFQVWQHSLVDAQVAEQSYGIRIVYPKIEAYTTRLALWLHIVNAVLAGETPTQVISGDTMEKAIELAAYFLWQHKLIHTQNSPESGLTSWGLKIQKLAEQVGGATASMLKSRIRALRKKATFEIRQLMEMMAAAGWGWVEGSGSNSVYMANSVPPKGIDKIDTKLTQVSVLETPIKTAFDNIIDSFDTNVLADVVKEQIISHNLNSSLDVENVESCQFVNSNAEMPTVTGTDSIDQEGQSECQLSIDESLNIETPGDQQDDNSPSVDPKFPMSVIIETPSDLRLSAKRSGNAIYSLTQSGDDNAPHLVESADVAMLPLSDFEAGEAFQGQGQESTEIVVDVAIANSISSEVTEKTEQDVNAMATSSNEHDHNLQPVEVLTSQPESIVENGLEDNPKLQPIEVLTLAGERIGGYFIDACMRIANLIEKTQQFTFFDADGVMYVFEGQIRKAPSS</sequence>
<evidence type="ECO:0000313" key="3">
    <source>
        <dbReference type="EMBL" id="MCV3215600.1"/>
    </source>
</evidence>
<feature type="compositionally biased region" description="Polar residues" evidence="1">
    <location>
        <begin position="381"/>
        <end position="391"/>
    </location>
</feature>
<feature type="domain" description="Primase C-terminal 1" evidence="2">
    <location>
        <begin position="267"/>
        <end position="340"/>
    </location>
</feature>
<protein>
    <submittedName>
        <fullName evidence="3">DUF3987 domain-containing protein</fullName>
    </submittedName>
</protein>
<dbReference type="RefSeq" id="WP_263747246.1">
    <property type="nucleotide sequence ID" value="NZ_JAOWRF010000276.1"/>
</dbReference>
<gene>
    <name evidence="3" type="ORF">OGM63_19135</name>
</gene>
<name>A0ABT3B2K2_9CYAN</name>
<reference evidence="3 4" key="1">
    <citation type="submission" date="2022-10" db="EMBL/GenBank/DDBJ databases">
        <title>Identification of biosynthetic pathway for the production of the potent trypsin inhibitor radiosumin.</title>
        <authorList>
            <person name="Fewer D.P."/>
            <person name="Delbaje E."/>
            <person name="Ouyang X."/>
            <person name="Agostino P.D."/>
            <person name="Wahlsten M."/>
            <person name="Jokela J."/>
            <person name="Permi P."/>
            <person name="Haapaniemi E."/>
            <person name="Koistinen H."/>
        </authorList>
    </citation>
    <scope>NUCLEOTIDE SEQUENCE [LARGE SCALE GENOMIC DNA]</scope>
    <source>
        <strain evidence="3 4">NIES-515</strain>
    </source>
</reference>